<dbReference type="EMBL" id="ABEU02000003">
    <property type="protein sequence ID" value="PNR58533.1"/>
    <property type="molecule type" value="Genomic_DNA"/>
</dbReference>
<name>A0A2K1KXL7_PHYPA</name>
<dbReference type="Gramene" id="Pp3c3_37750V3.2">
    <property type="protein sequence ID" value="Pp3c3_37750V3.2"/>
    <property type="gene ID" value="Pp3c3_37750"/>
</dbReference>
<protein>
    <submittedName>
        <fullName evidence="1 2">Uncharacterized protein</fullName>
    </submittedName>
</protein>
<evidence type="ECO:0000313" key="3">
    <source>
        <dbReference type="Proteomes" id="UP000006727"/>
    </source>
</evidence>
<proteinExistence type="predicted"/>
<keyword evidence="3" id="KW-1185">Reference proteome</keyword>
<reference evidence="2" key="3">
    <citation type="submission" date="2020-12" db="UniProtKB">
        <authorList>
            <consortium name="EnsemblPlants"/>
        </authorList>
    </citation>
    <scope>IDENTIFICATION</scope>
</reference>
<accession>A0A2K1KXL7</accession>
<sequence>MVGALISSSSSSKQLCFCPFLVLYCRSYSRWRLLTRVRSMCLQFRVSYPSSGSSRP</sequence>
<dbReference type="AlphaFoldDB" id="A0A2K1KXL7"/>
<gene>
    <name evidence="1" type="ORF">PHYPA_005528</name>
</gene>
<reference evidence="1 3" key="2">
    <citation type="journal article" date="2018" name="Plant J.">
        <title>The Physcomitrella patens chromosome-scale assembly reveals moss genome structure and evolution.</title>
        <authorList>
            <person name="Lang D."/>
            <person name="Ullrich K.K."/>
            <person name="Murat F."/>
            <person name="Fuchs J."/>
            <person name="Jenkins J."/>
            <person name="Haas F.B."/>
            <person name="Piednoel M."/>
            <person name="Gundlach H."/>
            <person name="Van Bel M."/>
            <person name="Meyberg R."/>
            <person name="Vives C."/>
            <person name="Morata J."/>
            <person name="Symeonidi A."/>
            <person name="Hiss M."/>
            <person name="Muchero W."/>
            <person name="Kamisugi Y."/>
            <person name="Saleh O."/>
            <person name="Blanc G."/>
            <person name="Decker E.L."/>
            <person name="van Gessel N."/>
            <person name="Grimwood J."/>
            <person name="Hayes R.D."/>
            <person name="Graham S.W."/>
            <person name="Gunter L.E."/>
            <person name="McDaniel S.F."/>
            <person name="Hoernstein S.N.W."/>
            <person name="Larsson A."/>
            <person name="Li F.W."/>
            <person name="Perroud P.F."/>
            <person name="Phillips J."/>
            <person name="Ranjan P."/>
            <person name="Rokshar D.S."/>
            <person name="Rothfels C.J."/>
            <person name="Schneider L."/>
            <person name="Shu S."/>
            <person name="Stevenson D.W."/>
            <person name="Thummler F."/>
            <person name="Tillich M."/>
            <person name="Villarreal Aguilar J.C."/>
            <person name="Widiez T."/>
            <person name="Wong G.K."/>
            <person name="Wymore A."/>
            <person name="Zhang Y."/>
            <person name="Zimmer A.D."/>
            <person name="Quatrano R.S."/>
            <person name="Mayer K.F.X."/>
            <person name="Goodstein D."/>
            <person name="Casacuberta J.M."/>
            <person name="Vandepoele K."/>
            <person name="Reski R."/>
            <person name="Cuming A.C."/>
            <person name="Tuskan G.A."/>
            <person name="Maumus F."/>
            <person name="Salse J."/>
            <person name="Schmutz J."/>
            <person name="Rensing S.A."/>
        </authorList>
    </citation>
    <scope>NUCLEOTIDE SEQUENCE [LARGE SCALE GENOMIC DNA]</scope>
    <source>
        <strain evidence="2 3">cv. Gransden 2004</strain>
    </source>
</reference>
<dbReference type="EnsemblPlants" id="Pp3c3_37750V3.1">
    <property type="protein sequence ID" value="Pp3c3_37750V3.1"/>
    <property type="gene ID" value="Pp3c3_37750"/>
</dbReference>
<dbReference type="Proteomes" id="UP000006727">
    <property type="component" value="Chromosome 3"/>
</dbReference>
<evidence type="ECO:0000313" key="2">
    <source>
        <dbReference type="EnsemblPlants" id="Pp3c3_37750V3.1"/>
    </source>
</evidence>
<dbReference type="InParanoid" id="A0A2K1KXL7"/>
<reference evidence="1 3" key="1">
    <citation type="journal article" date="2008" name="Science">
        <title>The Physcomitrella genome reveals evolutionary insights into the conquest of land by plants.</title>
        <authorList>
            <person name="Rensing S."/>
            <person name="Lang D."/>
            <person name="Zimmer A."/>
            <person name="Terry A."/>
            <person name="Salamov A."/>
            <person name="Shapiro H."/>
            <person name="Nishiyama T."/>
            <person name="Perroud P.-F."/>
            <person name="Lindquist E."/>
            <person name="Kamisugi Y."/>
            <person name="Tanahashi T."/>
            <person name="Sakakibara K."/>
            <person name="Fujita T."/>
            <person name="Oishi K."/>
            <person name="Shin-I T."/>
            <person name="Kuroki Y."/>
            <person name="Toyoda A."/>
            <person name="Suzuki Y."/>
            <person name="Hashimoto A."/>
            <person name="Yamaguchi K."/>
            <person name="Sugano A."/>
            <person name="Kohara Y."/>
            <person name="Fujiyama A."/>
            <person name="Anterola A."/>
            <person name="Aoki S."/>
            <person name="Ashton N."/>
            <person name="Barbazuk W.B."/>
            <person name="Barker E."/>
            <person name="Bennetzen J."/>
            <person name="Bezanilla M."/>
            <person name="Blankenship R."/>
            <person name="Cho S.H."/>
            <person name="Dutcher S."/>
            <person name="Estelle M."/>
            <person name="Fawcett J.A."/>
            <person name="Gundlach H."/>
            <person name="Hanada K."/>
            <person name="Heyl A."/>
            <person name="Hicks K.A."/>
            <person name="Hugh J."/>
            <person name="Lohr M."/>
            <person name="Mayer K."/>
            <person name="Melkozernov A."/>
            <person name="Murata T."/>
            <person name="Nelson D."/>
            <person name="Pils B."/>
            <person name="Prigge M."/>
            <person name="Reiss B."/>
            <person name="Renner T."/>
            <person name="Rombauts S."/>
            <person name="Rushton P."/>
            <person name="Sanderfoot A."/>
            <person name="Schween G."/>
            <person name="Shiu S.-H."/>
            <person name="Stueber K."/>
            <person name="Theodoulou F.L."/>
            <person name="Tu H."/>
            <person name="Van de Peer Y."/>
            <person name="Verrier P.J."/>
            <person name="Waters E."/>
            <person name="Wood A."/>
            <person name="Yang L."/>
            <person name="Cove D."/>
            <person name="Cuming A."/>
            <person name="Hasebe M."/>
            <person name="Lucas S."/>
            <person name="Mishler D.B."/>
            <person name="Reski R."/>
            <person name="Grigoriev I."/>
            <person name="Quatrano R.S."/>
            <person name="Boore J.L."/>
        </authorList>
    </citation>
    <scope>NUCLEOTIDE SEQUENCE [LARGE SCALE GENOMIC DNA]</scope>
    <source>
        <strain evidence="2 3">cv. Gransden 2004</strain>
    </source>
</reference>
<evidence type="ECO:0000313" key="1">
    <source>
        <dbReference type="EMBL" id="PNR58533.1"/>
    </source>
</evidence>
<organism evidence="1">
    <name type="scientific">Physcomitrium patens</name>
    <name type="common">Spreading-leaved earth moss</name>
    <name type="synonym">Physcomitrella patens</name>
    <dbReference type="NCBI Taxonomy" id="3218"/>
    <lineage>
        <taxon>Eukaryota</taxon>
        <taxon>Viridiplantae</taxon>
        <taxon>Streptophyta</taxon>
        <taxon>Embryophyta</taxon>
        <taxon>Bryophyta</taxon>
        <taxon>Bryophytina</taxon>
        <taxon>Bryopsida</taxon>
        <taxon>Funariidae</taxon>
        <taxon>Funariales</taxon>
        <taxon>Funariaceae</taxon>
        <taxon>Physcomitrium</taxon>
    </lineage>
</organism>
<dbReference type="EnsemblPlants" id="Pp3c3_37750V3.2">
    <property type="protein sequence ID" value="Pp3c3_37750V3.2"/>
    <property type="gene ID" value="Pp3c3_37750"/>
</dbReference>
<dbReference type="Gramene" id="Pp3c3_37750V3.1">
    <property type="protein sequence ID" value="Pp3c3_37750V3.1"/>
    <property type="gene ID" value="Pp3c3_37750"/>
</dbReference>